<evidence type="ECO:0000256" key="4">
    <source>
        <dbReference type="ARBA" id="ARBA00022679"/>
    </source>
</evidence>
<dbReference type="EMBL" id="VFET01000010">
    <property type="protein sequence ID" value="TWS04037.1"/>
    <property type="molecule type" value="Genomic_DNA"/>
</dbReference>
<feature type="transmembrane region" description="Helical" evidence="8">
    <location>
        <begin position="134"/>
        <end position="153"/>
    </location>
</feature>
<feature type="transmembrane region" description="Helical" evidence="8">
    <location>
        <begin position="327"/>
        <end position="344"/>
    </location>
</feature>
<reference evidence="11 13" key="2">
    <citation type="submission" date="2019-06" db="EMBL/GenBank/DDBJ databases">
        <title>Pseudomonas bimorpha sp. nov. isolated from bovine raw milk and skim milk concentrate.</title>
        <authorList>
            <person name="Hofmann K."/>
            <person name="Huptas C."/>
            <person name="Doll E."/>
            <person name="Scherer S."/>
            <person name="Wenning M."/>
        </authorList>
    </citation>
    <scope>NUCLEOTIDE SEQUENCE [LARGE SCALE GENOMIC DNA]</scope>
    <source>
        <strain evidence="11 13">DSM 17835</strain>
    </source>
</reference>
<evidence type="ECO:0000256" key="5">
    <source>
        <dbReference type="ARBA" id="ARBA00022692"/>
    </source>
</evidence>
<gene>
    <name evidence="11" type="ORF">FIV36_13885</name>
    <name evidence="10" type="ORF">SAMN05216591_3466</name>
</gene>
<keyword evidence="4" id="KW-0808">Transferase</keyword>
<evidence type="ECO:0000313" key="10">
    <source>
        <dbReference type="EMBL" id="SDF61313.1"/>
    </source>
</evidence>
<feature type="transmembrane region" description="Helical" evidence="8">
    <location>
        <begin position="303"/>
        <end position="321"/>
    </location>
</feature>
<feature type="transmembrane region" description="Helical" evidence="8">
    <location>
        <begin position="165"/>
        <end position="189"/>
    </location>
</feature>
<sequence>MVNASKPAWIFSCGVLAVLMLATAMRFYGLSEPYLWFDEAFSILLSRHAPEQIFSITARDIHPPLYYVFLHYWIEWWGDSKFAVRSMSVVFGVGNVALIIWLTRLASNRNTALLAGTLVALLPLALRYSQEARMYVLAAFFLLSATLALFYWVKAPNRRRYLVIYTLLISASFYTHYISFACVLSHWLYLLLLGQRQEGQPHYLMRPSWWLANVFVVVLYAPWLYSILDLVTHFDTFLGEGGLAWIAPPSLNRLPLIFWVTLTARTGKDEYWLFYILLPAVLFLMALRVAYRDQHPGLFKMGLVIYTMLPLFVLFLISLIKPIFVERYLFFALTCLPILVALIVDSLRRRVWKFFVVLSVIALQLNGAAVIYEREEEYYGNRQNSRFAIEPLSDEIARRSRPGDYIVVEGSYWFLALVYYNQTTTQPQVYYPGAPTYHASGYGSSALFSPYTDQVYLRSLRVLPDGGCRIWWVVSTDTKTIIPTRWKELFQRPFGIVSLHLLVTPPSADGAACPPAPQIRDPALGKVPLRE</sequence>
<dbReference type="GO" id="GO:0005886">
    <property type="term" value="C:plasma membrane"/>
    <property type="evidence" value="ECO:0007669"/>
    <property type="project" value="UniProtKB-SubCell"/>
</dbReference>
<feature type="transmembrane region" description="Helical" evidence="8">
    <location>
        <begin position="272"/>
        <end position="291"/>
    </location>
</feature>
<dbReference type="InterPro" id="IPR038731">
    <property type="entry name" value="RgtA/B/C-like"/>
</dbReference>
<evidence type="ECO:0000256" key="2">
    <source>
        <dbReference type="ARBA" id="ARBA00022475"/>
    </source>
</evidence>
<evidence type="ECO:0000259" key="9">
    <source>
        <dbReference type="Pfam" id="PF13231"/>
    </source>
</evidence>
<evidence type="ECO:0000256" key="6">
    <source>
        <dbReference type="ARBA" id="ARBA00022989"/>
    </source>
</evidence>
<dbReference type="PANTHER" id="PTHR33908">
    <property type="entry name" value="MANNOSYLTRANSFERASE YKCB-RELATED"/>
    <property type="match status" value="1"/>
</dbReference>
<dbReference type="GeneID" id="78554862"/>
<feature type="transmembrane region" description="Helical" evidence="8">
    <location>
        <begin position="82"/>
        <end position="103"/>
    </location>
</feature>
<keyword evidence="6 8" id="KW-1133">Transmembrane helix</keyword>
<dbReference type="OrthoDB" id="139918at2"/>
<reference evidence="10 12" key="1">
    <citation type="submission" date="2016-10" db="EMBL/GenBank/DDBJ databases">
        <authorList>
            <person name="Varghese N."/>
            <person name="Submissions S."/>
        </authorList>
    </citation>
    <scope>NUCLEOTIDE SEQUENCE [LARGE SCALE GENOMIC DNA]</scope>
    <source>
        <strain evidence="10 12">DSM 17835</strain>
    </source>
</reference>
<keyword evidence="7 8" id="KW-0472">Membrane</keyword>
<keyword evidence="12" id="KW-1185">Reference proteome</keyword>
<dbReference type="Proteomes" id="UP000317951">
    <property type="component" value="Unassembled WGS sequence"/>
</dbReference>
<dbReference type="Pfam" id="PF13231">
    <property type="entry name" value="PMT_2"/>
    <property type="match status" value="1"/>
</dbReference>
<dbReference type="RefSeq" id="WP_010564097.1">
    <property type="nucleotide sequence ID" value="NZ_LT629689.1"/>
</dbReference>
<evidence type="ECO:0000313" key="12">
    <source>
        <dbReference type="Proteomes" id="UP000182858"/>
    </source>
</evidence>
<keyword evidence="2" id="KW-1003">Cell membrane</keyword>
<evidence type="ECO:0000313" key="11">
    <source>
        <dbReference type="EMBL" id="TWS04037.1"/>
    </source>
</evidence>
<name>A0A5C5QFF4_9PSED</name>
<proteinExistence type="predicted"/>
<feature type="transmembrane region" description="Helical" evidence="8">
    <location>
        <begin position="110"/>
        <end position="128"/>
    </location>
</feature>
<evidence type="ECO:0000313" key="13">
    <source>
        <dbReference type="Proteomes" id="UP000317951"/>
    </source>
</evidence>
<protein>
    <submittedName>
        <fullName evidence="10">Dolichyl-phosphate-mannose-protein mannosyltransferase</fullName>
    </submittedName>
</protein>
<dbReference type="GO" id="GO:0010041">
    <property type="term" value="P:response to iron(III) ion"/>
    <property type="evidence" value="ECO:0007669"/>
    <property type="project" value="TreeGrafter"/>
</dbReference>
<feature type="transmembrane region" description="Helical" evidence="8">
    <location>
        <begin position="209"/>
        <end position="231"/>
    </location>
</feature>
<keyword evidence="5 8" id="KW-0812">Transmembrane</keyword>
<feature type="transmembrane region" description="Helical" evidence="8">
    <location>
        <begin position="351"/>
        <end position="372"/>
    </location>
</feature>
<dbReference type="EMBL" id="LT629689">
    <property type="protein sequence ID" value="SDF61313.1"/>
    <property type="molecule type" value="Genomic_DNA"/>
</dbReference>
<evidence type="ECO:0000256" key="1">
    <source>
        <dbReference type="ARBA" id="ARBA00004651"/>
    </source>
</evidence>
<feature type="transmembrane region" description="Helical" evidence="8">
    <location>
        <begin position="7"/>
        <end position="28"/>
    </location>
</feature>
<keyword evidence="3 10" id="KW-0328">Glycosyltransferase</keyword>
<organism evidence="11 13">
    <name type="scientific">Pseudomonas extremaustralis</name>
    <dbReference type="NCBI Taxonomy" id="359110"/>
    <lineage>
        <taxon>Bacteria</taxon>
        <taxon>Pseudomonadati</taxon>
        <taxon>Pseudomonadota</taxon>
        <taxon>Gammaproteobacteria</taxon>
        <taxon>Pseudomonadales</taxon>
        <taxon>Pseudomonadaceae</taxon>
        <taxon>Pseudomonas</taxon>
    </lineage>
</organism>
<dbReference type="GO" id="GO:0016763">
    <property type="term" value="F:pentosyltransferase activity"/>
    <property type="evidence" value="ECO:0007669"/>
    <property type="project" value="TreeGrafter"/>
</dbReference>
<dbReference type="GO" id="GO:0009103">
    <property type="term" value="P:lipopolysaccharide biosynthetic process"/>
    <property type="evidence" value="ECO:0007669"/>
    <property type="project" value="TreeGrafter"/>
</dbReference>
<dbReference type="PANTHER" id="PTHR33908:SF3">
    <property type="entry name" value="UNDECAPRENYL PHOSPHATE-ALPHA-4-AMINO-4-DEOXY-L-ARABINOSE ARABINOSYL TRANSFERASE"/>
    <property type="match status" value="1"/>
</dbReference>
<evidence type="ECO:0000256" key="3">
    <source>
        <dbReference type="ARBA" id="ARBA00022676"/>
    </source>
</evidence>
<comment type="subcellular location">
    <subcellularLocation>
        <location evidence="1">Cell membrane</location>
        <topology evidence="1">Multi-pass membrane protein</topology>
    </subcellularLocation>
</comment>
<dbReference type="Proteomes" id="UP000182858">
    <property type="component" value="Chromosome I"/>
</dbReference>
<evidence type="ECO:0000256" key="8">
    <source>
        <dbReference type="SAM" id="Phobius"/>
    </source>
</evidence>
<evidence type="ECO:0000256" key="7">
    <source>
        <dbReference type="ARBA" id="ARBA00023136"/>
    </source>
</evidence>
<feature type="domain" description="Glycosyltransferase RgtA/B/C/D-like" evidence="9">
    <location>
        <begin position="62"/>
        <end position="225"/>
    </location>
</feature>
<dbReference type="InterPro" id="IPR050297">
    <property type="entry name" value="LipidA_mod_glycosyltrf_83"/>
</dbReference>
<dbReference type="AlphaFoldDB" id="A0A5C5QFF4"/>
<accession>A0A5C5QFF4</accession>